<dbReference type="AlphaFoldDB" id="A0AAP3XRC8"/>
<accession>A0AAP3XRC8</accession>
<dbReference type="EMBL" id="JARGEQ010000091">
    <property type="protein sequence ID" value="MDF1586566.1"/>
    <property type="molecule type" value="Genomic_DNA"/>
</dbReference>
<keyword evidence="1" id="KW-0051">Antiviral defense</keyword>
<dbReference type="InterPro" id="IPR013422">
    <property type="entry name" value="CRISPR-assoc_prot_Cas5_N"/>
</dbReference>
<evidence type="ECO:0000313" key="2">
    <source>
        <dbReference type="EMBL" id="MDF1586566.1"/>
    </source>
</evidence>
<dbReference type="GO" id="GO:0003723">
    <property type="term" value="F:RNA binding"/>
    <property type="evidence" value="ECO:0007669"/>
    <property type="project" value="InterPro"/>
</dbReference>
<dbReference type="InterPro" id="IPR010147">
    <property type="entry name" value="CRISPR-assoc_prot_CasD"/>
</dbReference>
<organism evidence="2 3">
    <name type="scientific">Marinimicrococcus flavescens</name>
    <dbReference type="NCBI Taxonomy" id="3031815"/>
    <lineage>
        <taxon>Bacteria</taxon>
        <taxon>Pseudomonadati</taxon>
        <taxon>Pseudomonadota</taxon>
        <taxon>Alphaproteobacteria</taxon>
        <taxon>Geminicoccales</taxon>
        <taxon>Geminicoccaceae</taxon>
        <taxon>Marinimicrococcus</taxon>
    </lineage>
</organism>
<sequence>MRALILRLEGPLMSFGHVAVDEIRPTRQLPGRSMLTGLLANALGWEHGAVDALDRLQARLRFAARQDRAGSLLRDYQTAELAKRDLLWTSRGRPAGRDGGEASYGGPVLRQRFYLADAAVTVAVALEPEAEAPDLDALAKALRRPARPLFLGRKGCPPAVPLLERIVEASTLVAAVGEAEPSRTGQSGQKRFLVETEDMEGEPEGRLVELADRRDWRLGFHAGQSRRRELFVSAGAA</sequence>
<keyword evidence="3" id="KW-1185">Reference proteome</keyword>
<evidence type="ECO:0000256" key="1">
    <source>
        <dbReference type="ARBA" id="ARBA00023118"/>
    </source>
</evidence>
<dbReference type="RefSeq" id="WP_327788982.1">
    <property type="nucleotide sequence ID" value="NZ_JARGEQ010000091.1"/>
</dbReference>
<dbReference type="Proteomes" id="UP001301140">
    <property type="component" value="Unassembled WGS sequence"/>
</dbReference>
<reference evidence="2 3" key="1">
    <citation type="submission" date="2023-03" db="EMBL/GenBank/DDBJ databases">
        <title>YIM 152171 draft genome.</title>
        <authorList>
            <person name="Yang Z."/>
        </authorList>
    </citation>
    <scope>NUCLEOTIDE SEQUENCE [LARGE SCALE GENOMIC DNA]</scope>
    <source>
        <strain evidence="2 3">YIM 152171</strain>
    </source>
</reference>
<dbReference type="GO" id="GO:0043571">
    <property type="term" value="P:maintenance of CRISPR repeat elements"/>
    <property type="evidence" value="ECO:0007669"/>
    <property type="project" value="InterPro"/>
</dbReference>
<dbReference type="Pfam" id="PF09704">
    <property type="entry name" value="Cas_Cas5d"/>
    <property type="match status" value="1"/>
</dbReference>
<evidence type="ECO:0000313" key="3">
    <source>
        <dbReference type="Proteomes" id="UP001301140"/>
    </source>
</evidence>
<protein>
    <submittedName>
        <fullName evidence="2">Type I-E CRISPR-associated protein Cas5/CasD</fullName>
    </submittedName>
</protein>
<dbReference type="GO" id="GO:0051607">
    <property type="term" value="P:defense response to virus"/>
    <property type="evidence" value="ECO:0007669"/>
    <property type="project" value="UniProtKB-KW"/>
</dbReference>
<dbReference type="NCBIfam" id="TIGR01868">
    <property type="entry name" value="casD_Cas5e"/>
    <property type="match status" value="1"/>
</dbReference>
<dbReference type="Gene3D" id="3.30.70.2660">
    <property type="match status" value="1"/>
</dbReference>
<proteinExistence type="predicted"/>
<comment type="caution">
    <text evidence="2">The sequence shown here is derived from an EMBL/GenBank/DDBJ whole genome shotgun (WGS) entry which is preliminary data.</text>
</comment>
<dbReference type="InterPro" id="IPR021124">
    <property type="entry name" value="CRISPR-assoc_prot_Cas5"/>
</dbReference>
<dbReference type="NCBIfam" id="TIGR02593">
    <property type="entry name" value="CRISPR_cas5"/>
    <property type="match status" value="1"/>
</dbReference>
<dbReference type="CDD" id="cd09693">
    <property type="entry name" value="Cas5_I"/>
    <property type="match status" value="1"/>
</dbReference>
<name>A0AAP3XRC8_9PROT</name>
<gene>
    <name evidence="2" type="primary">cas5e</name>
    <name evidence="2" type="ORF">PZ740_09230</name>
</gene>